<protein>
    <submittedName>
        <fullName evidence="1">Uncharacterized protein</fullName>
    </submittedName>
</protein>
<dbReference type="EMBL" id="CM039433">
    <property type="protein sequence ID" value="KAI4327989.1"/>
    <property type="molecule type" value="Genomic_DNA"/>
</dbReference>
<sequence length="507" mass="57375">MAEDIHKETGKVAEDIEKVTGKVAGDIVKESGEMAGDVEKAIGEIAGDVEKASGEIAADVLKESGEIAEDNLKESGEVAGNTEKESGEIAEDNVKESGGVAGNTEKESGEKAEDIKKESAEMDGDIVDGKDLATLILSRLPVKSLVRFQCVKKSWSLFIKNPEFISAHLETFNRINMENNRFCLLFKRNREVRDDPMLLMVKDSVSRLCFYQAARRSHQNRRHLTREPKASDFHLFGPVNGGYYFHSDLRFLINPSMREFRLIPDAPFSSGSYFVGCYDNFGFDPKTKDWKIVTIQCWRAKPPEDDINATNDFYRAYVYALSSGSWRNVDCSLLSGVVMWGNSLSGNFVHGSCHWWAYDDDDYLVVAFDMLEDVFRLLRFENGDAGAYVGNFKESIAVIFSPEDATETQFDIWVTPEYGEDKPWDKLLTIRPIEEVKWPLAFWKDRCVLESEDRGLVLYDHETLEEENLGFEGEDNMIVAAVYMESLFSLRKDSETGVFFVDIVPQH</sequence>
<accession>A0ACB9MV83</accession>
<reference evidence="1 2" key="1">
    <citation type="journal article" date="2022" name="DNA Res.">
        <title>Chromosomal-level genome assembly of the orchid tree Bauhinia variegata (Leguminosae; Cercidoideae) supports the allotetraploid origin hypothesis of Bauhinia.</title>
        <authorList>
            <person name="Zhong Y."/>
            <person name="Chen Y."/>
            <person name="Zheng D."/>
            <person name="Pang J."/>
            <person name="Liu Y."/>
            <person name="Luo S."/>
            <person name="Meng S."/>
            <person name="Qian L."/>
            <person name="Wei D."/>
            <person name="Dai S."/>
            <person name="Zhou R."/>
        </authorList>
    </citation>
    <scope>NUCLEOTIDE SEQUENCE [LARGE SCALE GENOMIC DNA]</scope>
    <source>
        <strain evidence="1">BV-YZ2020</strain>
    </source>
</reference>
<proteinExistence type="predicted"/>
<keyword evidence="2" id="KW-1185">Reference proteome</keyword>
<comment type="caution">
    <text evidence="1">The sequence shown here is derived from an EMBL/GenBank/DDBJ whole genome shotgun (WGS) entry which is preliminary data.</text>
</comment>
<name>A0ACB9MV83_BAUVA</name>
<evidence type="ECO:0000313" key="2">
    <source>
        <dbReference type="Proteomes" id="UP000828941"/>
    </source>
</evidence>
<dbReference type="Proteomes" id="UP000828941">
    <property type="component" value="Chromosome 8"/>
</dbReference>
<gene>
    <name evidence="1" type="ORF">L6164_020389</name>
</gene>
<evidence type="ECO:0000313" key="1">
    <source>
        <dbReference type="EMBL" id="KAI4327989.1"/>
    </source>
</evidence>
<organism evidence="1 2">
    <name type="scientific">Bauhinia variegata</name>
    <name type="common">Purple orchid tree</name>
    <name type="synonym">Phanera variegata</name>
    <dbReference type="NCBI Taxonomy" id="167791"/>
    <lineage>
        <taxon>Eukaryota</taxon>
        <taxon>Viridiplantae</taxon>
        <taxon>Streptophyta</taxon>
        <taxon>Embryophyta</taxon>
        <taxon>Tracheophyta</taxon>
        <taxon>Spermatophyta</taxon>
        <taxon>Magnoliopsida</taxon>
        <taxon>eudicotyledons</taxon>
        <taxon>Gunneridae</taxon>
        <taxon>Pentapetalae</taxon>
        <taxon>rosids</taxon>
        <taxon>fabids</taxon>
        <taxon>Fabales</taxon>
        <taxon>Fabaceae</taxon>
        <taxon>Cercidoideae</taxon>
        <taxon>Cercideae</taxon>
        <taxon>Bauhiniinae</taxon>
        <taxon>Bauhinia</taxon>
    </lineage>
</organism>